<dbReference type="GO" id="GO:0019867">
    <property type="term" value="C:outer membrane"/>
    <property type="evidence" value="ECO:0007669"/>
    <property type="project" value="InterPro"/>
</dbReference>
<proteinExistence type="predicted"/>
<dbReference type="AlphaFoldDB" id="A0A368HKL0"/>
<evidence type="ECO:0000256" key="1">
    <source>
        <dbReference type="SAM" id="SignalP"/>
    </source>
</evidence>
<accession>A0A368HKL0</accession>
<dbReference type="Pfam" id="PF03843">
    <property type="entry name" value="Slp"/>
    <property type="match status" value="1"/>
</dbReference>
<evidence type="ECO:0000313" key="3">
    <source>
        <dbReference type="Proteomes" id="UP000253250"/>
    </source>
</evidence>
<dbReference type="OrthoDB" id="5295757at2"/>
<dbReference type="RefSeq" id="WP_114282217.1">
    <property type="nucleotide sequence ID" value="NZ_CP080624.1"/>
</dbReference>
<comment type="caution">
    <text evidence="2">The sequence shown here is derived from an EMBL/GenBank/DDBJ whole genome shotgun (WGS) entry which is preliminary data.</text>
</comment>
<keyword evidence="1" id="KW-0732">Signal</keyword>
<dbReference type="PANTHER" id="PTHR37530:SF1">
    <property type="entry name" value="OUTER MEMBRANE PROTEIN SLP"/>
    <property type="match status" value="1"/>
</dbReference>
<keyword evidence="3" id="KW-1185">Reference proteome</keyword>
<name>A0A368HKL0_9GAMM</name>
<dbReference type="PANTHER" id="PTHR37530">
    <property type="entry name" value="OUTER MEMBRANE PROTEIN SLP"/>
    <property type="match status" value="1"/>
</dbReference>
<dbReference type="PROSITE" id="PS51257">
    <property type="entry name" value="PROKAR_LIPOPROTEIN"/>
    <property type="match status" value="1"/>
</dbReference>
<organism evidence="2 3">
    <name type="scientific">Acidiferrobacter thiooxydans</name>
    <dbReference type="NCBI Taxonomy" id="163359"/>
    <lineage>
        <taxon>Bacteria</taxon>
        <taxon>Pseudomonadati</taxon>
        <taxon>Pseudomonadota</taxon>
        <taxon>Gammaproteobacteria</taxon>
        <taxon>Acidiferrobacterales</taxon>
        <taxon>Acidiferrobacteraceae</taxon>
        <taxon>Acidiferrobacter</taxon>
    </lineage>
</organism>
<sequence>MKALWTLAGILLLTGCAAPIPRALRAPHITSVTVAAARAHIAPLGARVRWGGVISKVINDPHATWIQVISRSLRHDGRPRRARFSGGRFLARVPGFLDPDIYAVGRKITVVGVFSGYEKDPIGSYLYDFPVVRTLAVHLWRPRPHYYSRFYYANPWPWGWGIGVGPDFDWGWPGDDDGPGFGP</sequence>
<feature type="signal peptide" evidence="1">
    <location>
        <begin position="1"/>
        <end position="17"/>
    </location>
</feature>
<reference evidence="2 3" key="1">
    <citation type="submission" date="2018-02" db="EMBL/GenBank/DDBJ databases">
        <title>Insights into the biology of acidophilic members of the Acidiferrobacteraceae family derived from comparative genomic analyses.</title>
        <authorList>
            <person name="Issotta F."/>
            <person name="Thyssen C."/>
            <person name="Mena C."/>
            <person name="Moya A."/>
            <person name="Bellenberg S."/>
            <person name="Sproer C."/>
            <person name="Covarrubias P.C."/>
            <person name="Sand W."/>
            <person name="Quatrini R."/>
            <person name="Vera M."/>
        </authorList>
    </citation>
    <scope>NUCLEOTIDE SEQUENCE [LARGE SCALE GENOMIC DNA]</scope>
    <source>
        <strain evidence="3">m-1</strain>
    </source>
</reference>
<dbReference type="InterPro" id="IPR004658">
    <property type="entry name" value="OMP_Slp"/>
</dbReference>
<dbReference type="Proteomes" id="UP000253250">
    <property type="component" value="Unassembled WGS sequence"/>
</dbReference>
<feature type="chain" id="PRO_5016636283" description="Slp family lipoprotein" evidence="1">
    <location>
        <begin position="18"/>
        <end position="183"/>
    </location>
</feature>
<evidence type="ECO:0008006" key="4">
    <source>
        <dbReference type="Google" id="ProtNLM"/>
    </source>
</evidence>
<dbReference type="PIRSF" id="PIRSF004982">
    <property type="entry name" value="SlP"/>
    <property type="match status" value="1"/>
</dbReference>
<protein>
    <recommendedName>
        <fullName evidence="4">Slp family lipoprotein</fullName>
    </recommendedName>
</protein>
<evidence type="ECO:0000313" key="2">
    <source>
        <dbReference type="EMBL" id="RCN58565.1"/>
    </source>
</evidence>
<dbReference type="EMBL" id="PSYR01000001">
    <property type="protein sequence ID" value="RCN58565.1"/>
    <property type="molecule type" value="Genomic_DNA"/>
</dbReference>
<gene>
    <name evidence="2" type="ORF">C4900_01880</name>
</gene>